<evidence type="ECO:0000256" key="3">
    <source>
        <dbReference type="ARBA" id="ARBA00022806"/>
    </source>
</evidence>
<comment type="caution">
    <text evidence="10">The sequence shown here is derived from an EMBL/GenBank/DDBJ whole genome shotgun (WGS) entry which is preliminary data.</text>
</comment>
<dbReference type="InterPro" id="IPR011990">
    <property type="entry name" value="TPR-like_helical_dom_sf"/>
</dbReference>
<evidence type="ECO:0000259" key="9">
    <source>
        <dbReference type="PROSITE" id="PS51198"/>
    </source>
</evidence>
<keyword evidence="6" id="KW-0863">Zinc-finger</keyword>
<dbReference type="InterPro" id="IPR039904">
    <property type="entry name" value="TRANK1"/>
</dbReference>
<gene>
    <name evidence="10" type="ORF">SI65_03401</name>
</gene>
<accession>A0A1E3BHG2</accession>
<keyword evidence="1 5" id="KW-0547">Nucleotide-binding</keyword>
<feature type="binding site" evidence="5">
    <location>
        <begin position="551"/>
        <end position="558"/>
    </location>
    <ligand>
        <name>ATP</name>
        <dbReference type="ChEBI" id="CHEBI:30616"/>
    </ligand>
</feature>
<dbReference type="GO" id="GO:0008270">
    <property type="term" value="F:zinc ion binding"/>
    <property type="evidence" value="ECO:0007669"/>
    <property type="project" value="UniProtKB-KW"/>
</dbReference>
<dbReference type="Gene3D" id="1.25.40.10">
    <property type="entry name" value="Tetratricopeptide repeat domain"/>
    <property type="match status" value="1"/>
</dbReference>
<evidence type="ECO:0000256" key="7">
    <source>
        <dbReference type="SAM" id="MobiDB-lite"/>
    </source>
</evidence>
<reference evidence="10 11" key="1">
    <citation type="journal article" date="2016" name="BMC Genomics">
        <title>Comparative genomic and transcriptomic analyses of the Fuzhuan brick tea-fermentation fungus Aspergillus cristatus.</title>
        <authorList>
            <person name="Ge Y."/>
            <person name="Wang Y."/>
            <person name="Liu Y."/>
            <person name="Tan Y."/>
            <person name="Ren X."/>
            <person name="Zhang X."/>
            <person name="Hyde K.D."/>
            <person name="Liu Y."/>
            <person name="Liu Z."/>
        </authorList>
    </citation>
    <scope>NUCLEOTIDE SEQUENCE [LARGE SCALE GENOMIC DNA]</scope>
    <source>
        <strain evidence="10 11">GZAAS20.1005</strain>
    </source>
</reference>
<dbReference type="GO" id="GO:0004386">
    <property type="term" value="F:helicase activity"/>
    <property type="evidence" value="ECO:0007669"/>
    <property type="project" value="UniProtKB-UniRule"/>
</dbReference>
<dbReference type="InterPro" id="IPR027417">
    <property type="entry name" value="P-loop_NTPase"/>
</dbReference>
<keyword evidence="6" id="KW-0862">Zinc</keyword>
<dbReference type="STRING" id="573508.A0A1E3BHG2"/>
<evidence type="ECO:0000259" key="8">
    <source>
        <dbReference type="PROSITE" id="PS50103"/>
    </source>
</evidence>
<dbReference type="Pfam" id="PF00580">
    <property type="entry name" value="UvrD-helicase"/>
    <property type="match status" value="1"/>
</dbReference>
<evidence type="ECO:0000256" key="6">
    <source>
        <dbReference type="PROSITE-ProRule" id="PRU00723"/>
    </source>
</evidence>
<keyword evidence="2 5" id="KW-0378">Hydrolase</keyword>
<dbReference type="PANTHER" id="PTHR21529:SF4">
    <property type="entry name" value="TPR AND ANKYRIN REPEAT-CONTAINING PROTEIN 1"/>
    <property type="match status" value="1"/>
</dbReference>
<keyword evidence="6" id="KW-0479">Metal-binding</keyword>
<dbReference type="PROSITE" id="PS50103">
    <property type="entry name" value="ZF_C3H1"/>
    <property type="match status" value="1"/>
</dbReference>
<sequence>MTSQKTMLSSLLLRTKPPSHLEYTIAVSSVSRWNLDIFQDEPNRDSVLIHADRVLSRLQKLFEALQQQNLSQDVSEGLVRGLVLPLIQDDDPLITVDQAFPLVGAALPIVTKSSSSCIREVAKILFDVDGLLERLLSHELYIAVLKEWFSSKNSKLDKTLVKRLTDKLVGMCDNCTGRHGIQTACQEWHTVKALMESSATLAHSVESEEIKQHQKARDLPLLAGMRMLDREDKKTHRARQAKQRELSVPEPTLMQLSSLGIKKPESLRALQTIQQELESEKAMSILRTVIDTYPCRLCWEMVTRKSSLPVYELRAPESTKGSSVKRDLFGKRIGLWKVLLTDRAFKSSRKLARTGSFDRVERKLRELASGQWKGKDISNRVGTKKQRHEMRIPILQAVVTRALSILWQIDVGFYEDQPWERQQVVKVWHIVDSEDEIQNAINQVISLQQAYTTDDVQMCCQRPIQQSDGRFLPAKFDNIKNNRNYSRPEPAPAPKAANKELIEMSNKFYSLTEPFLKKIVHATGAEEVPFDLSPEEIEIVSHFNTSSLILGRSGTGKTTCLLFKILAKYRAQSMSEGPPIRQLLLTRSPYLASKLQTYARSLIRTQDHGKPLVGTSDDDEDLLSEEEAGKPLSLFSLEDKSFPFVCTYDQLLRLLDNTIQRVDRKNFLHGENTSSDTVAKGAKVSKGPRMVDFNVFKVEYWTCLAGIISSQCPPELLFSEIMGVIKGSSSTAMSLEWLTREQYLSRSSKTSPTFSGEADRERVYAAFERYEKLKKQRNEVDDLDRVLGLLRSIRNDPDVGQLTRQGFEEIYVDEVQDLRCLDIVLLLSCVCDARGVHLAGDTAQCISKDSFFRFAETKAVFFEHYDFVAAETGQPELAKPTQFSLAKNYRSHQGILSLASFTMQMLWNGFPDAVDKLEPEIGQVGGPRPMMFAGFDSGILSAKMIGLVKLNDRVADFGAEQVILVRDDAAKERLQKQIGEIALVLTILEGKGMEFDDVLVYDFFSGSDLGSSYRCLHILARGVKNQFDSQRHTGLCSELKHLYVAITRARNQLWFVESNENSVDPVLQALRTNGSEQFVEVVKQKNPDVAEKVKVLRAGGSVDPERWIKRGAHLLRQKNFPDALFCFKKASYKKGITESQAYLYEQQGRTCRAAGDLDGYSDNYDKAIELFVEIGMIREAASCLESLERYERVARLWEDNGQHLKAAIFYEKAGLFMNAALAYDTVGKCEEAVEVLRRGEVFDELIKYIHRNSTKISDNTIHRYSRLCNILLKQGRISPKLRAKTIDLLGSDVDKEQFFREFELFDNLRALYVYKGRYSDLFNICVLTGDLASAINVAISYDLGYTVEERSVEAVFHYVMAEAVFARRGLIRTDVKQPDALLKRHKSPYLTRLASQWKTAFEILGHFEDEGEPYNIPSLEDGRVKDFLCLFAIAFEGHLFARSKVSLIPLDIVTRAGNIMQNLNSEDTALQEGLLLLSGVFRMPGSGGKTVYLPWSPLAADSSEKTMSYSFEDLIRRAKEWIVPKFSEIVAVLDDTLSRLWKLDTHKRCIYFITRGNCPNKPKGCQYAHHVPDTEYCTSRLNGLLRICSVFCQLTPLYLQRIIDDDFQKRFLGRRRRWLENLIEELTVVTSFEQSPEATVLAQSHIRTNRQLAATAFCLEELVFYRLAKEWTTRQSLTMMLEQVHLARFLDPQINVRFSRALHYKAMDTIQLQEVNSSLDTAYNAVVYAEGIRNAMALNNFNVFASQIGEFLLRIENIDINALYAYEALMSVFDFTATYLLSMINPGNAVAIPWSWAALHLPAIMHARNAKSGGMPDQATFVYGSCLLHLTAGFCRIVGNLERAMSQYGISFGRARPAAFIRRRNSDFLATVALNLGNWPLPLRGLSEVINQVQATLPPPSASGASFLKRLQEDLLGSFRLYNGKDKMCVITLDDKATQPVYLSSFVQKGAPVTKLSDILQKFQGIAEAAAASDEKRQDMNKSEEDEHMGFNPDTIVHLQRRWKIILTRIHEQRRIRETLHGQILISMQKLCTTVLDGERGTRAFSDILKIHIRAFLFTQGINVLIEIDKATRSIRAVRDSWKEAIERPLNISEIEVLDSITPQIGGVESKLSLLTDMWSLHGFEKYILRTSPEEWKVRGREAMGTLKSIKYEVGAVESKLASISDSGA</sequence>
<protein>
    <recommendedName>
        <fullName evidence="12">UvrD-like helicase ATP-binding domain-containing protein</fullName>
    </recommendedName>
</protein>
<dbReference type="InterPro" id="IPR014016">
    <property type="entry name" value="UvrD-like_ATP-bd"/>
</dbReference>
<dbReference type="EMBL" id="JXNT01000003">
    <property type="protein sequence ID" value="ODM20348.1"/>
    <property type="molecule type" value="Genomic_DNA"/>
</dbReference>
<feature type="region of interest" description="Disordered" evidence="7">
    <location>
        <begin position="1971"/>
        <end position="1990"/>
    </location>
</feature>
<dbReference type="VEuPathDB" id="FungiDB:SI65_03401"/>
<dbReference type="OrthoDB" id="3156807at2759"/>
<dbReference type="PROSITE" id="PS51198">
    <property type="entry name" value="UVRD_HELICASE_ATP_BIND"/>
    <property type="match status" value="1"/>
</dbReference>
<dbReference type="InterPro" id="IPR000571">
    <property type="entry name" value="Znf_CCCH"/>
</dbReference>
<dbReference type="SUPFAM" id="SSF52540">
    <property type="entry name" value="P-loop containing nucleoside triphosphate hydrolases"/>
    <property type="match status" value="1"/>
</dbReference>
<dbReference type="GO" id="GO:0005524">
    <property type="term" value="F:ATP binding"/>
    <property type="evidence" value="ECO:0007669"/>
    <property type="project" value="UniProtKB-UniRule"/>
</dbReference>
<evidence type="ECO:0000256" key="4">
    <source>
        <dbReference type="ARBA" id="ARBA00022840"/>
    </source>
</evidence>
<proteinExistence type="predicted"/>
<name>A0A1E3BHG2_ASPCR</name>
<dbReference type="Gene3D" id="3.40.50.300">
    <property type="entry name" value="P-loop containing nucleotide triphosphate hydrolases"/>
    <property type="match status" value="2"/>
</dbReference>
<evidence type="ECO:0000313" key="11">
    <source>
        <dbReference type="Proteomes" id="UP000094569"/>
    </source>
</evidence>
<keyword evidence="11" id="KW-1185">Reference proteome</keyword>
<feature type="compositionally biased region" description="Basic and acidic residues" evidence="7">
    <location>
        <begin position="1973"/>
        <end position="1989"/>
    </location>
</feature>
<dbReference type="Proteomes" id="UP000094569">
    <property type="component" value="Unassembled WGS sequence"/>
</dbReference>
<dbReference type="PANTHER" id="PTHR21529">
    <property type="entry name" value="MAMMARY TURMOR VIRUS RECEPTOR HOMOLOG 1, 2 MTVR1, 2"/>
    <property type="match status" value="1"/>
</dbReference>
<evidence type="ECO:0000256" key="5">
    <source>
        <dbReference type="PROSITE-ProRule" id="PRU00560"/>
    </source>
</evidence>
<dbReference type="GO" id="GO:0016787">
    <property type="term" value="F:hydrolase activity"/>
    <property type="evidence" value="ECO:0007669"/>
    <property type="project" value="UniProtKB-UniRule"/>
</dbReference>
<evidence type="ECO:0008006" key="12">
    <source>
        <dbReference type="Google" id="ProtNLM"/>
    </source>
</evidence>
<evidence type="ECO:0000256" key="2">
    <source>
        <dbReference type="ARBA" id="ARBA00022801"/>
    </source>
</evidence>
<organism evidence="10 11">
    <name type="scientific">Aspergillus cristatus</name>
    <name type="common">Chinese Fuzhuan brick tea-fermentation fungus</name>
    <name type="synonym">Eurotium cristatum</name>
    <dbReference type="NCBI Taxonomy" id="573508"/>
    <lineage>
        <taxon>Eukaryota</taxon>
        <taxon>Fungi</taxon>
        <taxon>Dikarya</taxon>
        <taxon>Ascomycota</taxon>
        <taxon>Pezizomycotina</taxon>
        <taxon>Eurotiomycetes</taxon>
        <taxon>Eurotiomycetidae</taxon>
        <taxon>Eurotiales</taxon>
        <taxon>Aspergillaceae</taxon>
        <taxon>Aspergillus</taxon>
        <taxon>Aspergillus subgen. Aspergillus</taxon>
    </lineage>
</organism>
<dbReference type="SUPFAM" id="SSF48452">
    <property type="entry name" value="TPR-like"/>
    <property type="match status" value="1"/>
</dbReference>
<feature type="zinc finger region" description="C3H1-type" evidence="6">
    <location>
        <begin position="1543"/>
        <end position="1572"/>
    </location>
</feature>
<feature type="domain" description="C3H1-type" evidence="8">
    <location>
        <begin position="1543"/>
        <end position="1572"/>
    </location>
</feature>
<evidence type="ECO:0000313" key="10">
    <source>
        <dbReference type="EMBL" id="ODM20348.1"/>
    </source>
</evidence>
<feature type="domain" description="UvrD-like helicase ATP-binding" evidence="9">
    <location>
        <begin position="530"/>
        <end position="892"/>
    </location>
</feature>
<keyword evidence="3 5" id="KW-0347">Helicase</keyword>
<keyword evidence="4 5" id="KW-0067">ATP-binding</keyword>
<evidence type="ECO:0000256" key="1">
    <source>
        <dbReference type="ARBA" id="ARBA00022741"/>
    </source>
</evidence>